<accession>A0A672Z3N9</accession>
<reference evidence="1" key="1">
    <citation type="submission" date="2019-06" db="EMBL/GenBank/DDBJ databases">
        <authorList>
            <consortium name="Wellcome Sanger Institute Data Sharing"/>
        </authorList>
    </citation>
    <scope>NUCLEOTIDE SEQUENCE [LARGE SCALE GENOMIC DNA]</scope>
</reference>
<dbReference type="Ensembl" id="ENSSORT00005012248.1">
    <property type="protein sequence ID" value="ENSSORP00005011861.1"/>
    <property type="gene ID" value="ENSSORG00005006306.1"/>
</dbReference>
<proteinExistence type="predicted"/>
<evidence type="ECO:0000313" key="2">
    <source>
        <dbReference type="Proteomes" id="UP000472271"/>
    </source>
</evidence>
<protein>
    <submittedName>
        <fullName evidence="1">Uncharacterized protein</fullName>
    </submittedName>
</protein>
<sequence>MLFLGNREPQWRQVRYVLRAGHFLEGVGKSFPLKNPHGAKWILGGEDDTIYKGKDAEVNGWGKFYLPKQVKMKVIGVIEGTSCPNEQLVLMICEDGAFYAYDGEELHAVASNLDHLLNKGIEYPAAKSYYKGEAFKDMQWAEVRKGAVGKRLEEEHRKLVTANKSSFLEILKSTKQHKGQYLYL</sequence>
<dbReference type="AlphaFoldDB" id="A0A672Z3N9"/>
<evidence type="ECO:0000313" key="1">
    <source>
        <dbReference type="Ensembl" id="ENSSORP00005011861.1"/>
    </source>
</evidence>
<reference evidence="1" key="2">
    <citation type="submission" date="2025-08" db="UniProtKB">
        <authorList>
            <consortium name="Ensembl"/>
        </authorList>
    </citation>
    <scope>IDENTIFICATION</scope>
</reference>
<name>A0A672Z3N9_9TELE</name>
<dbReference type="Pfam" id="PF02393">
    <property type="entry name" value="US22"/>
    <property type="match status" value="1"/>
</dbReference>
<reference evidence="1" key="3">
    <citation type="submission" date="2025-09" db="UniProtKB">
        <authorList>
            <consortium name="Ensembl"/>
        </authorList>
    </citation>
    <scope>IDENTIFICATION</scope>
</reference>
<dbReference type="InParanoid" id="A0A672Z3N9"/>
<keyword evidence="2" id="KW-1185">Reference proteome</keyword>
<dbReference type="Proteomes" id="UP000472271">
    <property type="component" value="Chromosome 11"/>
</dbReference>
<organism evidence="1 2">
    <name type="scientific">Sphaeramia orbicularis</name>
    <name type="common">orbiculate cardinalfish</name>
    <dbReference type="NCBI Taxonomy" id="375764"/>
    <lineage>
        <taxon>Eukaryota</taxon>
        <taxon>Metazoa</taxon>
        <taxon>Chordata</taxon>
        <taxon>Craniata</taxon>
        <taxon>Vertebrata</taxon>
        <taxon>Euteleostomi</taxon>
        <taxon>Actinopterygii</taxon>
        <taxon>Neopterygii</taxon>
        <taxon>Teleostei</taxon>
        <taxon>Neoteleostei</taxon>
        <taxon>Acanthomorphata</taxon>
        <taxon>Gobiaria</taxon>
        <taxon>Kurtiformes</taxon>
        <taxon>Apogonoidei</taxon>
        <taxon>Apogonidae</taxon>
        <taxon>Apogoninae</taxon>
        <taxon>Sphaeramia</taxon>
    </lineage>
</organism>
<dbReference type="InterPro" id="IPR003360">
    <property type="entry name" value="US22-like"/>
</dbReference>